<accession>A0AAD9KWY3</accession>
<proteinExistence type="predicted"/>
<evidence type="ECO:0000313" key="2">
    <source>
        <dbReference type="Proteomes" id="UP001209878"/>
    </source>
</evidence>
<name>A0AAD9KWY3_RIDPI</name>
<sequence length="107" mass="11876">MSSAHVGPDQPLLPTRLGPANTIYGAVCVCPMCPSMHTGGDYSDRSSPFDCCSFKLWRISQMSTKRILCLKKKIVRDFTSLLSVVTRTGYDVVVCRCFVSYNTLLTM</sequence>
<gene>
    <name evidence="1" type="ORF">NP493_525g06067</name>
</gene>
<dbReference type="Proteomes" id="UP001209878">
    <property type="component" value="Unassembled WGS sequence"/>
</dbReference>
<keyword evidence="2" id="KW-1185">Reference proteome</keyword>
<organism evidence="1 2">
    <name type="scientific">Ridgeia piscesae</name>
    <name type="common">Tubeworm</name>
    <dbReference type="NCBI Taxonomy" id="27915"/>
    <lineage>
        <taxon>Eukaryota</taxon>
        <taxon>Metazoa</taxon>
        <taxon>Spiralia</taxon>
        <taxon>Lophotrochozoa</taxon>
        <taxon>Annelida</taxon>
        <taxon>Polychaeta</taxon>
        <taxon>Sedentaria</taxon>
        <taxon>Canalipalpata</taxon>
        <taxon>Sabellida</taxon>
        <taxon>Siboglinidae</taxon>
        <taxon>Ridgeia</taxon>
    </lineage>
</organism>
<dbReference type="EMBL" id="JAODUO010000525">
    <property type="protein sequence ID" value="KAK2178904.1"/>
    <property type="molecule type" value="Genomic_DNA"/>
</dbReference>
<comment type="caution">
    <text evidence="1">The sequence shown here is derived from an EMBL/GenBank/DDBJ whole genome shotgun (WGS) entry which is preliminary data.</text>
</comment>
<dbReference type="AlphaFoldDB" id="A0AAD9KWY3"/>
<reference evidence="1" key="1">
    <citation type="journal article" date="2023" name="Mol. Biol. Evol.">
        <title>Third-Generation Sequencing Reveals the Adaptive Role of the Epigenome in Three Deep-Sea Polychaetes.</title>
        <authorList>
            <person name="Perez M."/>
            <person name="Aroh O."/>
            <person name="Sun Y."/>
            <person name="Lan Y."/>
            <person name="Juniper S.K."/>
            <person name="Young C.R."/>
            <person name="Angers B."/>
            <person name="Qian P.Y."/>
        </authorList>
    </citation>
    <scope>NUCLEOTIDE SEQUENCE</scope>
    <source>
        <strain evidence="1">R07B-5</strain>
    </source>
</reference>
<protein>
    <submittedName>
        <fullName evidence="1">Uncharacterized protein</fullName>
    </submittedName>
</protein>
<evidence type="ECO:0000313" key="1">
    <source>
        <dbReference type="EMBL" id="KAK2178904.1"/>
    </source>
</evidence>